<dbReference type="PANTHER" id="PTHR32387:SF0">
    <property type="entry name" value="PROTEIN NO VEIN"/>
    <property type="match status" value="1"/>
</dbReference>
<dbReference type="OrthoDB" id="1262810at2759"/>
<organism evidence="2 3">
    <name type="scientific">Fusarium solani</name>
    <name type="common">Filamentous fungus</name>
    <dbReference type="NCBI Taxonomy" id="169388"/>
    <lineage>
        <taxon>Eukaryota</taxon>
        <taxon>Fungi</taxon>
        <taxon>Dikarya</taxon>
        <taxon>Ascomycota</taxon>
        <taxon>Pezizomycotina</taxon>
        <taxon>Sordariomycetes</taxon>
        <taxon>Hypocreomycetidae</taxon>
        <taxon>Hypocreales</taxon>
        <taxon>Nectriaceae</taxon>
        <taxon>Fusarium</taxon>
        <taxon>Fusarium solani species complex</taxon>
    </lineage>
</organism>
<evidence type="ECO:0000313" key="2">
    <source>
        <dbReference type="EMBL" id="KAH7271021.1"/>
    </source>
</evidence>
<evidence type="ECO:0000313" key="3">
    <source>
        <dbReference type="Proteomes" id="UP000736672"/>
    </source>
</evidence>
<evidence type="ECO:0000256" key="1">
    <source>
        <dbReference type="SAM" id="MobiDB-lite"/>
    </source>
</evidence>
<reference evidence="2" key="1">
    <citation type="journal article" date="2021" name="Nat. Commun.">
        <title>Genetic determinants of endophytism in the Arabidopsis root mycobiome.</title>
        <authorList>
            <person name="Mesny F."/>
            <person name="Miyauchi S."/>
            <person name="Thiergart T."/>
            <person name="Pickel B."/>
            <person name="Atanasova L."/>
            <person name="Karlsson M."/>
            <person name="Huettel B."/>
            <person name="Barry K.W."/>
            <person name="Haridas S."/>
            <person name="Chen C."/>
            <person name="Bauer D."/>
            <person name="Andreopoulos W."/>
            <person name="Pangilinan J."/>
            <person name="LaButti K."/>
            <person name="Riley R."/>
            <person name="Lipzen A."/>
            <person name="Clum A."/>
            <person name="Drula E."/>
            <person name="Henrissat B."/>
            <person name="Kohler A."/>
            <person name="Grigoriev I.V."/>
            <person name="Martin F.M."/>
            <person name="Hacquard S."/>
        </authorList>
    </citation>
    <scope>NUCLEOTIDE SEQUENCE</scope>
    <source>
        <strain evidence="2">FSSC 5 MPI-SDFR-AT-0091</strain>
    </source>
</reference>
<feature type="region of interest" description="Disordered" evidence="1">
    <location>
        <begin position="1413"/>
        <end position="1439"/>
    </location>
</feature>
<comment type="caution">
    <text evidence="2">The sequence shown here is derived from an EMBL/GenBank/DDBJ whole genome shotgun (WGS) entry which is preliminary data.</text>
</comment>
<dbReference type="NCBIfam" id="NF047352">
    <property type="entry name" value="P_loop_sacsin"/>
    <property type="match status" value="1"/>
</dbReference>
<accession>A0A9P9KYS7</accession>
<dbReference type="Gene3D" id="3.30.565.10">
    <property type="entry name" value="Histidine kinase-like ATPase, C-terminal domain"/>
    <property type="match status" value="1"/>
</dbReference>
<proteinExistence type="predicted"/>
<dbReference type="SUPFAM" id="SSF55874">
    <property type="entry name" value="ATPase domain of HSP90 chaperone/DNA topoisomerase II/histidine kinase"/>
    <property type="match status" value="1"/>
</dbReference>
<feature type="compositionally biased region" description="Polar residues" evidence="1">
    <location>
        <begin position="1428"/>
        <end position="1439"/>
    </location>
</feature>
<keyword evidence="3" id="KW-1185">Reference proteome</keyword>
<dbReference type="Proteomes" id="UP000736672">
    <property type="component" value="Unassembled WGS sequence"/>
</dbReference>
<evidence type="ECO:0008006" key="4">
    <source>
        <dbReference type="Google" id="ProtNLM"/>
    </source>
</evidence>
<dbReference type="PANTHER" id="PTHR32387">
    <property type="entry name" value="WU:FJ29H11"/>
    <property type="match status" value="1"/>
</dbReference>
<dbReference type="EMBL" id="JAGTJS010000004">
    <property type="protein sequence ID" value="KAH7271021.1"/>
    <property type="molecule type" value="Genomic_DNA"/>
</dbReference>
<dbReference type="InterPro" id="IPR052957">
    <property type="entry name" value="Auxin_embryo_med"/>
</dbReference>
<name>A0A9P9KYS7_FUSSL</name>
<sequence>MESDDTPQSESARARDFIAELGGKNGFVEEKYWDELSEAGRAKFQRAISSLQGELEPAIKALAQSLYSSTARFVFELLQNAEDNNFLHAEGRPYVSFHLRKDQLVIECNEDGFTPANLEAICSIGKSSKSATKGYIGEKGIGFKSVFMAAWRVHIQSGPYSFYFQHRPSDGGLGMITPIWQEPTEELPRHMTRTTLYLHTEGDPQSISAQRDSIRQQLRKLNGNVLLFMRNLEEIRTIIEENESKTSTVFSKSETDNSSIRILKTVTRDDSDSAESSSTLYHVTKHRVHNLSKNENRTYSEEEDRLKEYSTAEVVLAFPLTPEHEPVIESQEVFAFLPVQPAGFSFLIQSDFMTNASREHIVTTAARNIGLRDGICSAFVEAALRFCNHENLQYTWMKFLPDREKKAYTDFWSALVTNIEAKVRETPLIRPDSGGPLRLITSLANPCPQYVDEENNLLLRDLTPELRISRHYGRSSLAILENLGLFNFNWLDFIRMVDQDLQSADSWIKARVSDDYLQTKVAHLLHNCYANTKHDSTRSMIEKLPIIHLRDGRWLAATAEEKVFFPDTAGLAIPEDLEFSLVDSSAAALPERRKLFECLGVVSLSVNSVRERVFQRHKSYAKGSRKIRFYEQQLKFLYSTHDSGVHQKTDYDTIFLIGDDSFRWLTGNHDVYLPDDNPLGPRELLKPIVCDDNSIKGAPGFKVVYLHESYLQDVPQPPRQDSLTWRDWLVEIIGVRRLLRLTNVDSSPADLSQACYYVSKHRPEKFVAFLVHHWPQERNPIITSAELQQKLRKMKVLCQGGQTFELEETYLPFPDLLFQSDRFLTGKADFPYLQLEQPIERKEYSLNWASLTGSLGIKSTVDLAFYLRVLLAFSTVKSPTEDDCRRAFELYSVMHGNYLQTMFKDSSKQAIQSCFKENRLIIVPSMNGTECIWAPLTDCLWEAPPCLRSRHPLKARMKALLVEFTSLPNLFVDVLEIPDCDYSHIMRELEYLSDKEDSELEIVSGLYKQLSAMSKNLPTKVQEDIKSVFVNKNLIYAEKGGHGAWHQVAKCLWASESELPGWAILEPHYRDLYKFFVNFLGVKTLSVELVYSELDRLGSSSGTTRDQVEPNIWILNSYISAGSQPPDPKTLLGRRIFPVRYPDGHVQLETARAEFAIIDRTQLGDIFKPMAKTLDFDLDQVRRLGPTLNWLGLGMRHLSEAVREVSRIRGASEEPLSTPAWSIKPRAHALYRIAYHYNSPRLNQGADILYETLKNAQVYETDGIAATLYINQDGHERSYEKVQSDLHIEEGGGQLNIFVPRSKRSKESCYARKLPLGLFRWLMTPLDGSRAVLDEKGLRITASVLNSNRFVLSDILEDEGIAHGELEDDYEEVEETKDVEGAQAIEPHIAEETRVVGDVVGSSDEDPIATSALAETEAEETPGPETPVSSRLATPGSQNVIHEPFFTPSTVSREVATGLTVWHQPTRSRRFSGSDLTQDVSYIEARSDLAITSHQPAIRPILALPALVGQETAQYQALLERVVAAARGSPRLPSQGAYDMTGMSNALSDLTGHSSYDGVDQFLPFRSSSQQERDRKIGAAGELYVFELLKNLSPGLPGFSLQNWRSTIRKYVTEHPDYTDIQPWNHRETSDLEYNDSEGALTELMIDNGYLERDIWENKKPRYYLEVKTTTGPCEAPFYMSKSQYRLIHECQDSEDKIYVVFRVYEVEKAAVQLRVYVNPARLERSGHLTYTAETWSVRPGTGA</sequence>
<protein>
    <recommendedName>
        <fullName evidence="4">Protein NO VEIN C-terminal domain-containing protein</fullName>
    </recommendedName>
</protein>
<dbReference type="InterPro" id="IPR036890">
    <property type="entry name" value="HATPase_C_sf"/>
</dbReference>
<gene>
    <name evidence="2" type="ORF">B0J15DRAFT_439871</name>
</gene>